<dbReference type="KEGG" id="rub:GBA63_02880"/>
<dbReference type="Gene3D" id="2.10.260.10">
    <property type="match status" value="1"/>
</dbReference>
<feature type="domain" description="SpoVT-AbrB" evidence="2">
    <location>
        <begin position="3"/>
        <end position="48"/>
    </location>
</feature>
<evidence type="ECO:0000313" key="4">
    <source>
        <dbReference type="Proteomes" id="UP000501452"/>
    </source>
</evidence>
<proteinExistence type="predicted"/>
<evidence type="ECO:0000313" key="3">
    <source>
        <dbReference type="EMBL" id="QIN81694.1"/>
    </source>
</evidence>
<dbReference type="InterPro" id="IPR007159">
    <property type="entry name" value="SpoVT-AbrB_dom"/>
</dbReference>
<dbReference type="AlphaFoldDB" id="A0A6G8Q5C8"/>
<protein>
    <submittedName>
        <fullName evidence="3">AbrB/MazE/SpoVT family DNA-binding domain-containing protein</fullName>
    </submittedName>
</protein>
<accession>A0A6G8Q5C8</accession>
<keyword evidence="4" id="KW-1185">Reference proteome</keyword>
<keyword evidence="1 3" id="KW-0238">DNA-binding</keyword>
<dbReference type="InterPro" id="IPR037914">
    <property type="entry name" value="SpoVT-AbrB_sf"/>
</dbReference>
<evidence type="ECO:0000259" key="2">
    <source>
        <dbReference type="PROSITE" id="PS51740"/>
    </source>
</evidence>
<dbReference type="Pfam" id="PF04014">
    <property type="entry name" value="MazE_antitoxin"/>
    <property type="match status" value="1"/>
</dbReference>
<reference evidence="3 4" key="1">
    <citation type="submission" date="2019-10" db="EMBL/GenBank/DDBJ databases">
        <title>Rubrobacter sp nov SCSIO 52090 isolated from a deep-sea sediment in the South China Sea.</title>
        <authorList>
            <person name="Chen R.W."/>
        </authorList>
    </citation>
    <scope>NUCLEOTIDE SEQUENCE [LARGE SCALE GENOMIC DNA]</scope>
    <source>
        <strain evidence="3 4">SCSIO 52909</strain>
    </source>
</reference>
<name>A0A6G8Q5C8_9ACTN</name>
<organism evidence="3 4">
    <name type="scientific">Rubrobacter tropicus</name>
    <dbReference type="NCBI Taxonomy" id="2653851"/>
    <lineage>
        <taxon>Bacteria</taxon>
        <taxon>Bacillati</taxon>
        <taxon>Actinomycetota</taxon>
        <taxon>Rubrobacteria</taxon>
        <taxon>Rubrobacterales</taxon>
        <taxon>Rubrobacteraceae</taxon>
        <taxon>Rubrobacter</taxon>
    </lineage>
</organism>
<sequence length="82" mass="9149">MSEIKTKLGQGGRLVIPTEYRRRLGLKPGDEVLVRLDEEGLHISTPAQAVARAQALVRRYVPAARNLSDELISERRAQAARE</sequence>
<dbReference type="RefSeq" id="WP_166173328.1">
    <property type="nucleotide sequence ID" value="NZ_CP045119.1"/>
</dbReference>
<dbReference type="NCBIfam" id="TIGR01439">
    <property type="entry name" value="lp_hng_hel_AbrB"/>
    <property type="match status" value="1"/>
</dbReference>
<dbReference type="EMBL" id="CP045119">
    <property type="protein sequence ID" value="QIN81694.1"/>
    <property type="molecule type" value="Genomic_DNA"/>
</dbReference>
<dbReference type="GO" id="GO:0003677">
    <property type="term" value="F:DNA binding"/>
    <property type="evidence" value="ECO:0007669"/>
    <property type="project" value="UniProtKB-UniRule"/>
</dbReference>
<dbReference type="SMART" id="SM00966">
    <property type="entry name" value="SpoVT_AbrB"/>
    <property type="match status" value="1"/>
</dbReference>
<gene>
    <name evidence="3" type="ORF">GBA63_02880</name>
</gene>
<dbReference type="PROSITE" id="PS51740">
    <property type="entry name" value="SPOVT_ABRB"/>
    <property type="match status" value="1"/>
</dbReference>
<dbReference type="SUPFAM" id="SSF89447">
    <property type="entry name" value="AbrB/MazE/MraZ-like"/>
    <property type="match status" value="1"/>
</dbReference>
<dbReference type="Proteomes" id="UP000501452">
    <property type="component" value="Chromosome"/>
</dbReference>
<evidence type="ECO:0000256" key="1">
    <source>
        <dbReference type="PROSITE-ProRule" id="PRU01076"/>
    </source>
</evidence>